<keyword evidence="4" id="KW-1185">Reference proteome</keyword>
<protein>
    <submittedName>
        <fullName evidence="3">Barstar, RNAse (Barnase) inhibitor</fullName>
    </submittedName>
</protein>
<dbReference type="InterPro" id="IPR000468">
    <property type="entry name" value="Barstar"/>
</dbReference>
<evidence type="ECO:0000313" key="4">
    <source>
        <dbReference type="Proteomes" id="UP000182034"/>
    </source>
</evidence>
<dbReference type="Pfam" id="PF01337">
    <property type="entry name" value="Barstar"/>
    <property type="match status" value="1"/>
</dbReference>
<sequence length="237" mass="27783">MFAFSLDTLEEPELIAYFEDVKNLENNKTNFGYRKLRLINVHNIPKLKSEIERATKIYDNQGHIHLLDENKSIIAGTFLSNIRIIKSKNNNVTLSSYVWHHPKGFHKAYKMMVNKEITNKNLWKAFKKDELQGWLVFALHYNKSKIDKENIKIQIDGKGFHNLDEFFCLLGEEINGIGGYFGRNLYALYDCLKGDFGVKSISELTWNNHEKSKKLLKTKFNEIIETFEEFDVKIILK</sequence>
<accession>A0A1K2IJ24</accession>
<evidence type="ECO:0000259" key="2">
    <source>
        <dbReference type="Pfam" id="PF01337"/>
    </source>
</evidence>
<dbReference type="Proteomes" id="UP000182034">
    <property type="component" value="Unassembled WGS sequence"/>
</dbReference>
<evidence type="ECO:0000256" key="1">
    <source>
        <dbReference type="ARBA" id="ARBA00006845"/>
    </source>
</evidence>
<gene>
    <name evidence="3" type="ORF">SAMN05216324_103202</name>
</gene>
<organism evidence="3 4">
    <name type="scientific">Chryseobacterium limigenitum</name>
    <dbReference type="NCBI Taxonomy" id="1612149"/>
    <lineage>
        <taxon>Bacteria</taxon>
        <taxon>Pseudomonadati</taxon>
        <taxon>Bacteroidota</taxon>
        <taxon>Flavobacteriia</taxon>
        <taxon>Flavobacteriales</taxon>
        <taxon>Weeksellaceae</taxon>
        <taxon>Chryseobacterium group</taxon>
        <taxon>Chryseobacterium</taxon>
    </lineage>
</organism>
<dbReference type="Gene3D" id="3.30.370.10">
    <property type="entry name" value="Barstar-like"/>
    <property type="match status" value="1"/>
</dbReference>
<dbReference type="STRING" id="1612149.SAMN05216324_103202"/>
<comment type="similarity">
    <text evidence="1">Belongs to the barstar family.</text>
</comment>
<name>A0A1K2IJ24_9FLAO</name>
<evidence type="ECO:0000313" key="3">
    <source>
        <dbReference type="EMBL" id="SFZ92294.1"/>
    </source>
</evidence>
<dbReference type="SUPFAM" id="SSF52038">
    <property type="entry name" value="Barstar-related"/>
    <property type="match status" value="1"/>
</dbReference>
<dbReference type="InterPro" id="IPR035905">
    <property type="entry name" value="Barstar-like_sf"/>
</dbReference>
<dbReference type="OrthoDB" id="8859549at2"/>
<proteinExistence type="inferred from homology"/>
<feature type="domain" description="Barstar (barnase inhibitor)" evidence="2">
    <location>
        <begin position="153"/>
        <end position="230"/>
    </location>
</feature>
<reference evidence="4" key="1">
    <citation type="submission" date="2016-10" db="EMBL/GenBank/DDBJ databases">
        <authorList>
            <person name="Varghese N."/>
            <person name="Submissions S."/>
        </authorList>
    </citation>
    <scope>NUCLEOTIDE SEQUENCE [LARGE SCALE GENOMIC DNA]</scope>
    <source>
        <strain evidence="4">SUR2</strain>
    </source>
</reference>
<dbReference type="AlphaFoldDB" id="A0A1K2IJ24"/>
<dbReference type="RefSeq" id="WP_072408111.1">
    <property type="nucleotide sequence ID" value="NZ_FPKW01000003.1"/>
</dbReference>
<dbReference type="EMBL" id="FPKW01000003">
    <property type="protein sequence ID" value="SFZ92294.1"/>
    <property type="molecule type" value="Genomic_DNA"/>
</dbReference>